<organism evidence="3 4">
    <name type="scientific">Mangrovimicrobium sediminis</name>
    <dbReference type="NCBI Taxonomy" id="2562682"/>
    <lineage>
        <taxon>Bacteria</taxon>
        <taxon>Pseudomonadati</taxon>
        <taxon>Pseudomonadota</taxon>
        <taxon>Gammaproteobacteria</taxon>
        <taxon>Cellvibrionales</taxon>
        <taxon>Halieaceae</taxon>
        <taxon>Mangrovimicrobium</taxon>
    </lineage>
</organism>
<reference evidence="3 4" key="1">
    <citation type="submission" date="2019-04" db="EMBL/GenBank/DDBJ databases">
        <title>Taxonomy of novel Haliea sp. from mangrove soil of West Coast of India.</title>
        <authorList>
            <person name="Verma A."/>
            <person name="Kumar P."/>
            <person name="Krishnamurthi S."/>
        </authorList>
    </citation>
    <scope>NUCLEOTIDE SEQUENCE [LARGE SCALE GENOMIC DNA]</scope>
    <source>
        <strain evidence="3 4">SAOS-164</strain>
    </source>
</reference>
<dbReference type="RefSeq" id="WP_135440589.1">
    <property type="nucleotide sequence ID" value="NZ_SRLE01000001.1"/>
</dbReference>
<dbReference type="Proteomes" id="UP000298050">
    <property type="component" value="Unassembled WGS sequence"/>
</dbReference>
<evidence type="ECO:0000313" key="4">
    <source>
        <dbReference type="Proteomes" id="UP000298050"/>
    </source>
</evidence>
<sequence length="62" mass="6243">MKTLIAATVASALLLASSATLAGSPPAEPEVVPILTDLGMLGMAMALAGFALRFITRRAGKS</sequence>
<dbReference type="EMBL" id="SRLE01000001">
    <property type="protein sequence ID" value="TGD76011.1"/>
    <property type="molecule type" value="Genomic_DNA"/>
</dbReference>
<name>A0A4Z0M903_9GAMM</name>
<proteinExistence type="predicted"/>
<evidence type="ECO:0008006" key="5">
    <source>
        <dbReference type="Google" id="ProtNLM"/>
    </source>
</evidence>
<dbReference type="AlphaFoldDB" id="A0A4Z0M903"/>
<gene>
    <name evidence="3" type="ORF">E4634_00195</name>
</gene>
<feature type="signal peptide" evidence="2">
    <location>
        <begin position="1"/>
        <end position="22"/>
    </location>
</feature>
<feature type="chain" id="PRO_5021279312" description="IPTL-CTERM protein sorting domain-containing protein" evidence="2">
    <location>
        <begin position="23"/>
        <end position="62"/>
    </location>
</feature>
<keyword evidence="1" id="KW-0472">Membrane</keyword>
<keyword evidence="4" id="KW-1185">Reference proteome</keyword>
<keyword evidence="1" id="KW-1133">Transmembrane helix</keyword>
<feature type="transmembrane region" description="Helical" evidence="1">
    <location>
        <begin position="38"/>
        <end position="56"/>
    </location>
</feature>
<evidence type="ECO:0000256" key="1">
    <source>
        <dbReference type="SAM" id="Phobius"/>
    </source>
</evidence>
<keyword evidence="1" id="KW-0812">Transmembrane</keyword>
<comment type="caution">
    <text evidence="3">The sequence shown here is derived from an EMBL/GenBank/DDBJ whole genome shotgun (WGS) entry which is preliminary data.</text>
</comment>
<evidence type="ECO:0000313" key="3">
    <source>
        <dbReference type="EMBL" id="TGD76011.1"/>
    </source>
</evidence>
<evidence type="ECO:0000256" key="2">
    <source>
        <dbReference type="SAM" id="SignalP"/>
    </source>
</evidence>
<accession>A0A4Z0M903</accession>
<keyword evidence="2" id="KW-0732">Signal</keyword>
<protein>
    <recommendedName>
        <fullName evidence="5">IPTL-CTERM protein sorting domain-containing protein</fullName>
    </recommendedName>
</protein>